<dbReference type="EMBL" id="QKLU01000004">
    <property type="protein sequence ID" value="PYF74249.1"/>
    <property type="molecule type" value="Genomic_DNA"/>
</dbReference>
<evidence type="ECO:0000313" key="3">
    <source>
        <dbReference type="Proteomes" id="UP000248198"/>
    </source>
</evidence>
<comment type="caution">
    <text evidence="2">The sequence shown here is derived from an EMBL/GenBank/DDBJ whole genome shotgun (WGS) entry which is preliminary data.</text>
</comment>
<feature type="chain" id="PRO_5016272649" description="Endosialidase-like protein" evidence="1">
    <location>
        <begin position="25"/>
        <end position="252"/>
    </location>
</feature>
<dbReference type="AlphaFoldDB" id="A0A318URQ0"/>
<name>A0A318URQ0_9SPHI</name>
<feature type="signal peptide" evidence="1">
    <location>
        <begin position="1"/>
        <end position="24"/>
    </location>
</feature>
<organism evidence="2 3">
    <name type="scientific">Pedobacter nutrimenti</name>
    <dbReference type="NCBI Taxonomy" id="1241337"/>
    <lineage>
        <taxon>Bacteria</taxon>
        <taxon>Pseudomonadati</taxon>
        <taxon>Bacteroidota</taxon>
        <taxon>Sphingobacteriia</taxon>
        <taxon>Sphingobacteriales</taxon>
        <taxon>Sphingobacteriaceae</taxon>
        <taxon>Pedobacter</taxon>
    </lineage>
</organism>
<evidence type="ECO:0008006" key="4">
    <source>
        <dbReference type="Google" id="ProtNLM"/>
    </source>
</evidence>
<keyword evidence="3" id="KW-1185">Reference proteome</keyword>
<sequence length="252" mass="27307">MQTNMKKSLILVFQILILGFYCSAQNTLPASGNVGIGTTNPRAVLDVGAYIPNGALGTVLGRLSEGDASGTGTFLGVRGFNTNEVGGKSFALEHNFYGQVNSSINFFRGGAIQGGYIAFNTFDNTERMRIDPLGNVGIGTAVPKEKLSVNGNIRAREIKVETANWPDYVFAKDYALPSLKETEKHIQEKGHLPGIPSAEEVKTNGVDLGEMNARLLKKIEELTLHLIEQNKMLKAMQTEVNSLKIVSKPHAN</sequence>
<evidence type="ECO:0000313" key="2">
    <source>
        <dbReference type="EMBL" id="PYF74249.1"/>
    </source>
</evidence>
<keyword evidence="1" id="KW-0732">Signal</keyword>
<gene>
    <name evidence="2" type="ORF">B0O44_104420</name>
</gene>
<evidence type="ECO:0000256" key="1">
    <source>
        <dbReference type="SAM" id="SignalP"/>
    </source>
</evidence>
<protein>
    <recommendedName>
        <fullName evidence="4">Endosialidase-like protein</fullName>
    </recommendedName>
</protein>
<accession>A0A318URQ0</accession>
<proteinExistence type="predicted"/>
<reference evidence="2 3" key="1">
    <citation type="submission" date="2018-06" db="EMBL/GenBank/DDBJ databases">
        <title>Genomic Encyclopedia of Archaeal and Bacterial Type Strains, Phase II (KMG-II): from individual species to whole genera.</title>
        <authorList>
            <person name="Goeker M."/>
        </authorList>
    </citation>
    <scope>NUCLEOTIDE SEQUENCE [LARGE SCALE GENOMIC DNA]</scope>
    <source>
        <strain evidence="2 3">DSM 27372</strain>
    </source>
</reference>
<dbReference type="Proteomes" id="UP000248198">
    <property type="component" value="Unassembled WGS sequence"/>
</dbReference>